<name>B3EKQ0_CHLPB</name>
<reference evidence="1" key="1">
    <citation type="submission" date="2008-06" db="EMBL/GenBank/DDBJ databases">
        <title>Complete sequence of Chlorobium phaeobacteroides BS1.</title>
        <authorList>
            <consortium name="US DOE Joint Genome Institute"/>
            <person name="Lucas S."/>
            <person name="Copeland A."/>
            <person name="Lapidus A."/>
            <person name="Glavina del Rio T."/>
            <person name="Dalin E."/>
            <person name="Tice H."/>
            <person name="Bruce D."/>
            <person name="Goodwin L."/>
            <person name="Pitluck S."/>
            <person name="Schmutz J."/>
            <person name="Larimer F."/>
            <person name="Land M."/>
            <person name="Hauser L."/>
            <person name="Kyrpides N."/>
            <person name="Ovchinnikova G."/>
            <person name="Li T."/>
            <person name="Liu Z."/>
            <person name="Zhao F."/>
            <person name="Overmann J."/>
            <person name="Bryant D.A."/>
            <person name="Richardson P."/>
        </authorList>
    </citation>
    <scope>NUCLEOTIDE SEQUENCE [LARGE SCALE GENOMIC DNA]</scope>
    <source>
        <strain evidence="1">BS1</strain>
    </source>
</reference>
<dbReference type="KEGG" id="cpb:Cphamn1_1667"/>
<proteinExistence type="predicted"/>
<dbReference type="HOGENOM" id="CLU_2914018_0_0_10"/>
<dbReference type="EMBL" id="CP001101">
    <property type="protein sequence ID" value="ACE04586.1"/>
    <property type="molecule type" value="Genomic_DNA"/>
</dbReference>
<evidence type="ECO:0000313" key="1">
    <source>
        <dbReference type="EMBL" id="ACE04586.1"/>
    </source>
</evidence>
<protein>
    <submittedName>
        <fullName evidence="1">Uncharacterized protein</fullName>
    </submittedName>
</protein>
<dbReference type="AlphaFoldDB" id="B3EKQ0"/>
<gene>
    <name evidence="1" type="ordered locus">Cphamn1_1667</name>
</gene>
<accession>B3EKQ0</accession>
<sequence length="61" mass="6747">MLDLHGTVAPTEKGILSAARNLRIRLGFRECSNDTKLGHCANLLPDDLMLMRSIDLVLETP</sequence>
<organism evidence="1">
    <name type="scientific">Chlorobium phaeobacteroides (strain BS1)</name>
    <dbReference type="NCBI Taxonomy" id="331678"/>
    <lineage>
        <taxon>Bacteria</taxon>
        <taxon>Pseudomonadati</taxon>
        <taxon>Chlorobiota</taxon>
        <taxon>Chlorobiia</taxon>
        <taxon>Chlorobiales</taxon>
        <taxon>Chlorobiaceae</taxon>
        <taxon>Chlorobium/Pelodictyon group</taxon>
        <taxon>Chlorobium</taxon>
    </lineage>
</organism>